<evidence type="ECO:0000313" key="2">
    <source>
        <dbReference type="EMBL" id="KGO88923.1"/>
    </source>
</evidence>
<accession>A0A0A2MBS9</accession>
<reference evidence="2 3" key="1">
    <citation type="submission" date="2013-09" db="EMBL/GenBank/DDBJ databases">
        <authorList>
            <person name="Zeng Z."/>
            <person name="Chen C."/>
        </authorList>
    </citation>
    <scope>NUCLEOTIDE SEQUENCE [LARGE SCALE GENOMIC DNA]</scope>
    <source>
        <strain evidence="2 3">GH29-5</strain>
    </source>
</reference>
<proteinExistence type="predicted"/>
<dbReference type="OrthoDB" id="1376866at2"/>
<evidence type="ECO:0000256" key="1">
    <source>
        <dbReference type="SAM" id="SignalP"/>
    </source>
</evidence>
<dbReference type="eggNOG" id="ENOG5032QKN">
    <property type="taxonomic scope" value="Bacteria"/>
</dbReference>
<dbReference type="EMBL" id="JRLW01000014">
    <property type="protein sequence ID" value="KGO88923.1"/>
    <property type="molecule type" value="Genomic_DNA"/>
</dbReference>
<keyword evidence="1" id="KW-0732">Signal</keyword>
<evidence type="ECO:0000313" key="3">
    <source>
        <dbReference type="Proteomes" id="UP000030121"/>
    </source>
</evidence>
<gene>
    <name evidence="2" type="ORF">Q764_10965</name>
</gene>
<organism evidence="2 3">
    <name type="scientific">Flavobacterium suncheonense GH29-5 = DSM 17707</name>
    <dbReference type="NCBI Taxonomy" id="1121899"/>
    <lineage>
        <taxon>Bacteria</taxon>
        <taxon>Pseudomonadati</taxon>
        <taxon>Bacteroidota</taxon>
        <taxon>Flavobacteriia</taxon>
        <taxon>Flavobacteriales</taxon>
        <taxon>Flavobacteriaceae</taxon>
        <taxon>Flavobacterium</taxon>
    </lineage>
</organism>
<protein>
    <recommendedName>
        <fullName evidence="4">Lipoprotein</fullName>
    </recommendedName>
</protein>
<name>A0A0A2MBS9_9FLAO</name>
<dbReference type="PROSITE" id="PS51257">
    <property type="entry name" value="PROKAR_LIPOPROTEIN"/>
    <property type="match status" value="1"/>
</dbReference>
<dbReference type="STRING" id="1121899.GCA_000430025_00770"/>
<evidence type="ECO:0008006" key="4">
    <source>
        <dbReference type="Google" id="ProtNLM"/>
    </source>
</evidence>
<dbReference type="RefSeq" id="WP_026979541.1">
    <property type="nucleotide sequence ID" value="NZ_AUCZ01000003.1"/>
</dbReference>
<feature type="signal peptide" evidence="1">
    <location>
        <begin position="1"/>
        <end position="19"/>
    </location>
</feature>
<dbReference type="AlphaFoldDB" id="A0A0A2MBS9"/>
<feature type="chain" id="PRO_5001991192" description="Lipoprotein" evidence="1">
    <location>
        <begin position="20"/>
        <end position="231"/>
    </location>
</feature>
<sequence>MKKIILLFFLSIFTLGCNSSDDPASATDDGLATAPEAKAEYDDSNFGIYKGIFVGSSGTVYVNLNNSGNISAKLVIDGMTYNFTTSENVMEGVAISNLTFTSGESSFEFNVSATGEEPLIENIVIDGHPDSYVQIFKEYSFAQIKCYLGSFSGDDSGVFNLATTADGYALGLVVPNGETSAIYLDGTITGTSLSGTFEGGNFSGTLNGNTISGIWQNSVPESGTWLGTRKL</sequence>
<dbReference type="Proteomes" id="UP000030121">
    <property type="component" value="Unassembled WGS sequence"/>
</dbReference>
<keyword evidence="3" id="KW-1185">Reference proteome</keyword>
<comment type="caution">
    <text evidence="2">The sequence shown here is derived from an EMBL/GenBank/DDBJ whole genome shotgun (WGS) entry which is preliminary data.</text>
</comment>